<evidence type="ECO:0000256" key="6">
    <source>
        <dbReference type="ARBA" id="ARBA00022989"/>
    </source>
</evidence>
<comment type="subcellular location">
    <subcellularLocation>
        <location evidence="1">Membrane</location>
        <topology evidence="1">Multi-pass membrane protein</topology>
    </subcellularLocation>
</comment>
<feature type="transmembrane region" description="Helical" evidence="12">
    <location>
        <begin position="683"/>
        <end position="703"/>
    </location>
</feature>
<evidence type="ECO:0000256" key="12">
    <source>
        <dbReference type="SAM" id="Phobius"/>
    </source>
</evidence>
<protein>
    <recommendedName>
        <fullName evidence="13">Ion transport domain-containing protein</fullName>
    </recommendedName>
</protein>
<evidence type="ECO:0000256" key="7">
    <source>
        <dbReference type="ARBA" id="ARBA00023043"/>
    </source>
</evidence>
<dbReference type="Pfam" id="PF00023">
    <property type="entry name" value="Ank"/>
    <property type="match status" value="1"/>
</dbReference>
<dbReference type="GO" id="GO:0016020">
    <property type="term" value="C:membrane"/>
    <property type="evidence" value="ECO:0007669"/>
    <property type="project" value="UniProtKB-SubCell"/>
</dbReference>
<evidence type="ECO:0000256" key="8">
    <source>
        <dbReference type="ARBA" id="ARBA00023065"/>
    </source>
</evidence>
<feature type="repeat" description="ANK" evidence="11">
    <location>
        <begin position="255"/>
        <end position="277"/>
    </location>
</feature>
<evidence type="ECO:0000256" key="9">
    <source>
        <dbReference type="ARBA" id="ARBA00023136"/>
    </source>
</evidence>
<gene>
    <name evidence="14" type="ORF">Ciccas_010304</name>
</gene>
<comment type="caution">
    <text evidence="14">The sequence shown here is derived from an EMBL/GenBank/DDBJ whole genome shotgun (WGS) entry which is preliminary data.</text>
</comment>
<keyword evidence="7 11" id="KW-0040">ANK repeat</keyword>
<evidence type="ECO:0000256" key="2">
    <source>
        <dbReference type="ARBA" id="ARBA00022448"/>
    </source>
</evidence>
<feature type="repeat" description="ANK" evidence="11">
    <location>
        <begin position="290"/>
        <end position="322"/>
    </location>
</feature>
<dbReference type="Gene3D" id="1.10.287.70">
    <property type="match status" value="1"/>
</dbReference>
<evidence type="ECO:0000256" key="11">
    <source>
        <dbReference type="PROSITE-ProRule" id="PRU00023"/>
    </source>
</evidence>
<keyword evidence="10" id="KW-0407">Ion channel</keyword>
<dbReference type="PROSITE" id="PS50088">
    <property type="entry name" value="ANK_REPEAT"/>
    <property type="match status" value="5"/>
</dbReference>
<keyword evidence="2" id="KW-0813">Transport</keyword>
<dbReference type="Gene3D" id="1.25.40.20">
    <property type="entry name" value="Ankyrin repeat-containing domain"/>
    <property type="match status" value="3"/>
</dbReference>
<dbReference type="InterPro" id="IPR002110">
    <property type="entry name" value="Ankyrin_rpt"/>
</dbReference>
<dbReference type="PRINTS" id="PR01415">
    <property type="entry name" value="ANKYRIN"/>
</dbReference>
<keyword evidence="3" id="KW-0716">Sensory transduction</keyword>
<keyword evidence="9 12" id="KW-0472">Membrane</keyword>
<evidence type="ECO:0000313" key="15">
    <source>
        <dbReference type="Proteomes" id="UP001626550"/>
    </source>
</evidence>
<dbReference type="InterPro" id="IPR005821">
    <property type="entry name" value="Ion_trans_dom"/>
</dbReference>
<feature type="transmembrane region" description="Helical" evidence="12">
    <location>
        <begin position="580"/>
        <end position="602"/>
    </location>
</feature>
<feature type="transmembrane region" description="Helical" evidence="12">
    <location>
        <begin position="709"/>
        <end position="729"/>
    </location>
</feature>
<feature type="repeat" description="ANK" evidence="11">
    <location>
        <begin position="116"/>
        <end position="148"/>
    </location>
</feature>
<evidence type="ECO:0000256" key="3">
    <source>
        <dbReference type="ARBA" id="ARBA00022606"/>
    </source>
</evidence>
<sequence length="992" mass="112692">FHELCKNGNTDAMCSYLGVNMGMGCEEFFLKDTIEKVDERGMLGIQYAVINGHLFLLRFLLDFMNKLEKDYSELLLRQTERGNSLMHLATRHGKVQMVEYLLNGPLSGQHDSTNRQGQTALHLAAEVNAVECCQALMKNGYDMEAKDNEGRTPLLTAAANNSFEAFECLHRSRVQVDAIDITGKGCILLAIEAKSTKILEYFMQNENIREYASLFADHNQDSVLHYIAKINSKPMAELILADEDLQNFINMGNEDGATPLHVAAANNSIDVIAYIFSLDESYQKNSIDEDGDSVMHYACAAGHTSMVSLLLEHNFEFEHLNSLRETAFDVACKKGQLAVLKLLVRAGADVGHHAARKRPPLLHAALNGQAEVCHFLLDAGADIAVRTDKNVETQDAPPDSNALEIAIEKNYPAVVRVLLSNENWFRVMRKRQSRKLDYDTPMRKLIRNMPEMAVLVLDNCKLTDDDGTIYWYEFIEDTFAQFHGDNRTYGSGKFSILCSKDQKNANHRLVSDQEDDSDDDWAEEQSMLKHDLLETPYTDSPAFVMEQHPLNLMVEMDREALLKHEVTKRLLKFKWSKPGAWIYSFMLLIYIAFLACYTAYVLGTTVPYTYTYDQEKKERLGFDDACTLIQAKGVKAYILAGWAMSLLRILVIITAILNLVSEFVQIFVYRLEYFKEFDNWMQLTIYSLSFITVADVSGCAYQTGLKTDWQWQCTALCIFLTWLNMVAFLKVMPYLGIYIIMLESVTRTFIKFFAVFFVFIIAFGMAFYILISNQIPFNTPANALLNTGVMLMGEINYGDRFDKRFSEPVYANAIFYPPVTYLLFIVFMILMNVIVMNLLVGLAVEDISKVKREASLTEIKLKVVMTLRYASMLPFGRQRKYCKIKSCDTKDGITKDEDGHVLLTMHTIGKYFSGTLARKVDNFYVKFLGGESQLDQNDDDLFGDDEEELNLAVTLSQLKKKLDVLKKSQLKNERALQVYLLGAGTQDALLDA</sequence>
<keyword evidence="15" id="KW-1185">Reference proteome</keyword>
<feature type="non-terminal residue" evidence="14">
    <location>
        <position position="1"/>
    </location>
</feature>
<proteinExistence type="predicted"/>
<dbReference type="EMBL" id="JBJKFK010002428">
    <property type="protein sequence ID" value="KAL3311120.1"/>
    <property type="molecule type" value="Genomic_DNA"/>
</dbReference>
<keyword evidence="6 12" id="KW-1133">Transmembrane helix</keyword>
<evidence type="ECO:0000256" key="4">
    <source>
        <dbReference type="ARBA" id="ARBA00022692"/>
    </source>
</evidence>
<keyword evidence="4 12" id="KW-0812">Transmembrane</keyword>
<evidence type="ECO:0000259" key="13">
    <source>
        <dbReference type="Pfam" id="PF00520"/>
    </source>
</evidence>
<dbReference type="InterPro" id="IPR036770">
    <property type="entry name" value="Ankyrin_rpt-contain_sf"/>
</dbReference>
<name>A0ABD2PUK0_9PLAT</name>
<keyword evidence="8" id="KW-0406">Ion transport</keyword>
<feature type="repeat" description="ANK" evidence="11">
    <location>
        <begin position="81"/>
        <end position="103"/>
    </location>
</feature>
<dbReference type="Pfam" id="PF00520">
    <property type="entry name" value="Ion_trans"/>
    <property type="match status" value="1"/>
</dbReference>
<keyword evidence="5" id="KW-0677">Repeat</keyword>
<dbReference type="PANTHER" id="PTHR47143">
    <property type="entry name" value="TRANSIENT RECEPTOR POTENTIAL CATION CHANNEL PROTEIN PAINLESS"/>
    <property type="match status" value="1"/>
</dbReference>
<dbReference type="AlphaFoldDB" id="A0ABD2PUK0"/>
<dbReference type="Proteomes" id="UP001626550">
    <property type="component" value="Unassembled WGS sequence"/>
</dbReference>
<dbReference type="PROSITE" id="PS50297">
    <property type="entry name" value="ANK_REP_REGION"/>
    <property type="match status" value="5"/>
</dbReference>
<reference evidence="14 15" key="1">
    <citation type="submission" date="2024-11" db="EMBL/GenBank/DDBJ databases">
        <title>Adaptive evolution of stress response genes in parasites aligns with host niche diversity.</title>
        <authorList>
            <person name="Hahn C."/>
            <person name="Resl P."/>
        </authorList>
    </citation>
    <scope>NUCLEOTIDE SEQUENCE [LARGE SCALE GENOMIC DNA]</scope>
    <source>
        <strain evidence="14">EGGRZ-B1_66</strain>
        <tissue evidence="14">Body</tissue>
    </source>
</reference>
<dbReference type="InterPro" id="IPR052076">
    <property type="entry name" value="TRP_cation_channel"/>
</dbReference>
<feature type="repeat" description="ANK" evidence="11">
    <location>
        <begin position="356"/>
        <end position="388"/>
    </location>
</feature>
<dbReference type="PANTHER" id="PTHR47143:SF3">
    <property type="entry name" value="PWWP DOMAIN-CONTAINING PROTEIN"/>
    <property type="match status" value="1"/>
</dbReference>
<dbReference type="Pfam" id="PF12796">
    <property type="entry name" value="Ank_2"/>
    <property type="match status" value="3"/>
</dbReference>
<evidence type="ECO:0000313" key="14">
    <source>
        <dbReference type="EMBL" id="KAL3311120.1"/>
    </source>
</evidence>
<dbReference type="SMART" id="SM00248">
    <property type="entry name" value="ANK"/>
    <property type="match status" value="11"/>
</dbReference>
<organism evidence="14 15">
    <name type="scientific">Cichlidogyrus casuarinus</name>
    <dbReference type="NCBI Taxonomy" id="1844966"/>
    <lineage>
        <taxon>Eukaryota</taxon>
        <taxon>Metazoa</taxon>
        <taxon>Spiralia</taxon>
        <taxon>Lophotrochozoa</taxon>
        <taxon>Platyhelminthes</taxon>
        <taxon>Monogenea</taxon>
        <taxon>Monopisthocotylea</taxon>
        <taxon>Dactylogyridea</taxon>
        <taxon>Ancyrocephalidae</taxon>
        <taxon>Cichlidogyrus</taxon>
    </lineage>
</organism>
<accession>A0ABD2PUK0</accession>
<evidence type="ECO:0000256" key="5">
    <source>
        <dbReference type="ARBA" id="ARBA00022737"/>
    </source>
</evidence>
<feature type="domain" description="Ion transport" evidence="13">
    <location>
        <begin position="644"/>
        <end position="854"/>
    </location>
</feature>
<dbReference type="GO" id="GO:0034220">
    <property type="term" value="P:monoatomic ion transmembrane transport"/>
    <property type="evidence" value="ECO:0007669"/>
    <property type="project" value="UniProtKB-KW"/>
</dbReference>
<evidence type="ECO:0000256" key="10">
    <source>
        <dbReference type="ARBA" id="ARBA00023303"/>
    </source>
</evidence>
<evidence type="ECO:0000256" key="1">
    <source>
        <dbReference type="ARBA" id="ARBA00004141"/>
    </source>
</evidence>
<dbReference type="SUPFAM" id="SSF48403">
    <property type="entry name" value="Ankyrin repeat"/>
    <property type="match status" value="1"/>
</dbReference>
<feature type="transmembrane region" description="Helical" evidence="12">
    <location>
        <begin position="649"/>
        <end position="671"/>
    </location>
</feature>
<feature type="transmembrane region" description="Helical" evidence="12">
    <location>
        <begin position="749"/>
        <end position="771"/>
    </location>
</feature>